<evidence type="ECO:0000259" key="6">
    <source>
        <dbReference type="Pfam" id="PF09734"/>
    </source>
</evidence>
<feature type="region of interest" description="Disordered" evidence="5">
    <location>
        <begin position="485"/>
        <end position="566"/>
    </location>
</feature>
<sequence>MGIIKDGTISGVLPEKEGFAVHYPGYPSSISRAVETLGGTEGILKARSSKSNSLELHFRPEDPYSHPAFGRLRPCCNLLLKISKKKTSDTRAAMVSENMSKSSKTKMTNLEPDTCYPKSVETSQQSGPGSTMSVGNEGNEAQMQEPAASANLFADIVARVPEAYHYDGMVDYQHVLAVHADASRKKKRHWADVEPKFEKGGLLNLDQEDLMILVPPLFSPKDVPENLVLRPLTALSSKKKQEAVVQQQICQYSIPYFFVCFSFSLLFCLKSQQIPRKINWEENIQQGSSQWEGLMAISKLFDERPIWPRCSLSERLLDENLKFGDHLLKRLLFKTAYYFSTGPFRRFYIRKGYDPRKDPESRIYQGIDFRLPPPLRNFGDANPTNELAHTWKDLCAFRVFPWKCQTALQLSELVDDYIQQEIKKPPERTTCSCSTGWFSSHVLDSLRLRVAVRFLSIYPKPGAKDLLKSANERFEKSKRVHALKRDLRLDEEENQHVNKDSSTHEPSLDTPMEVGETELGFDDDVDEPDDEENDGDGEIEEEEEELDEYESLHMDDNDGDFSLQSSYPIGENISKNYLQELFGSFPSSGVVNNKVQDGEISDGEYQIFEEDSDDNDNYSDDDN</sequence>
<dbReference type="Gene3D" id="3.30.200.160">
    <property type="entry name" value="TFIIIC, subcomplex tauA, subunit Sfc1, barrel domain"/>
    <property type="match status" value="1"/>
</dbReference>
<dbReference type="InterPro" id="IPR041499">
    <property type="entry name" value="Tfc1/Sfc1_N"/>
</dbReference>
<feature type="compositionally biased region" description="Polar residues" evidence="5">
    <location>
        <begin position="97"/>
        <end position="108"/>
    </location>
</feature>
<protein>
    <submittedName>
        <fullName evidence="8">Transcription factor IIIC</fullName>
    </submittedName>
</protein>
<dbReference type="PANTHER" id="PTHR13230">
    <property type="entry name" value="GENERAL TRANSCRIPTION FACTOR IIIC, POLYPEPTIDE 5"/>
    <property type="match status" value="1"/>
</dbReference>
<dbReference type="Pfam" id="PF09734">
    <property type="entry name" value="Tau95"/>
    <property type="match status" value="1"/>
</dbReference>
<accession>A0A200R2W2</accession>
<dbReference type="InterPro" id="IPR040454">
    <property type="entry name" value="TF_IIIC_Tfc1/Sfc1"/>
</dbReference>
<keyword evidence="3" id="KW-0804">Transcription</keyword>
<dbReference type="OMA" id="NLRHAIP"/>
<evidence type="ECO:0000256" key="1">
    <source>
        <dbReference type="ARBA" id="ARBA00004123"/>
    </source>
</evidence>
<dbReference type="STRING" id="56857.A0A200R2W2"/>
<dbReference type="InParanoid" id="A0A200R2W2"/>
<feature type="domain" description="Transcription factor IIIC subunit Tfc1/Sfc1 triple barrel" evidence="7">
    <location>
        <begin position="20"/>
        <end position="174"/>
    </location>
</feature>
<evidence type="ECO:0000313" key="9">
    <source>
        <dbReference type="Proteomes" id="UP000195402"/>
    </source>
</evidence>
<feature type="region of interest" description="Disordered" evidence="5">
    <location>
        <begin position="604"/>
        <end position="623"/>
    </location>
</feature>
<evidence type="ECO:0000313" key="8">
    <source>
        <dbReference type="EMBL" id="OVA17015.1"/>
    </source>
</evidence>
<dbReference type="PANTHER" id="PTHR13230:SF5">
    <property type="entry name" value="GENERAL TRANSCRIPTION FACTOR 3C POLYPEPTIDE 5"/>
    <property type="match status" value="1"/>
</dbReference>
<evidence type="ECO:0000256" key="3">
    <source>
        <dbReference type="ARBA" id="ARBA00023163"/>
    </source>
</evidence>
<name>A0A200R2W2_MACCD</name>
<keyword evidence="9" id="KW-1185">Reference proteome</keyword>
<evidence type="ECO:0000256" key="2">
    <source>
        <dbReference type="ARBA" id="ARBA00023125"/>
    </source>
</evidence>
<dbReference type="InterPro" id="IPR042536">
    <property type="entry name" value="TFIIIC_tauA_Sfc1"/>
</dbReference>
<dbReference type="InterPro" id="IPR019136">
    <property type="entry name" value="TF_IIIC_su-5_HTH"/>
</dbReference>
<evidence type="ECO:0000256" key="4">
    <source>
        <dbReference type="ARBA" id="ARBA00023242"/>
    </source>
</evidence>
<keyword evidence="2" id="KW-0238">DNA-binding</keyword>
<dbReference type="GO" id="GO:0001003">
    <property type="term" value="F:RNA polymerase III type 2 promoter sequence-specific DNA binding"/>
    <property type="evidence" value="ECO:0007669"/>
    <property type="project" value="TreeGrafter"/>
</dbReference>
<comment type="subcellular location">
    <subcellularLocation>
        <location evidence="1">Nucleus</location>
    </subcellularLocation>
</comment>
<dbReference type="EMBL" id="MVGT01000455">
    <property type="protein sequence ID" value="OVA17015.1"/>
    <property type="molecule type" value="Genomic_DNA"/>
</dbReference>
<dbReference type="GO" id="GO:0005634">
    <property type="term" value="C:nucleus"/>
    <property type="evidence" value="ECO:0007669"/>
    <property type="project" value="UniProtKB-SubCell"/>
</dbReference>
<reference evidence="8 9" key="1">
    <citation type="journal article" date="2017" name="Mol. Plant">
        <title>The Genome of Medicinal Plant Macleaya cordata Provides New Insights into Benzylisoquinoline Alkaloids Metabolism.</title>
        <authorList>
            <person name="Liu X."/>
            <person name="Liu Y."/>
            <person name="Huang P."/>
            <person name="Ma Y."/>
            <person name="Qing Z."/>
            <person name="Tang Q."/>
            <person name="Cao H."/>
            <person name="Cheng P."/>
            <person name="Zheng Y."/>
            <person name="Yuan Z."/>
            <person name="Zhou Y."/>
            <person name="Liu J."/>
            <person name="Tang Z."/>
            <person name="Zhuo Y."/>
            <person name="Zhang Y."/>
            <person name="Yu L."/>
            <person name="Huang J."/>
            <person name="Yang P."/>
            <person name="Peng Q."/>
            <person name="Zhang J."/>
            <person name="Jiang W."/>
            <person name="Zhang Z."/>
            <person name="Lin K."/>
            <person name="Ro D.K."/>
            <person name="Chen X."/>
            <person name="Xiong X."/>
            <person name="Shang Y."/>
            <person name="Huang S."/>
            <person name="Zeng J."/>
        </authorList>
    </citation>
    <scope>NUCLEOTIDE SEQUENCE [LARGE SCALE GENOMIC DNA]</scope>
    <source>
        <strain evidence="9">cv. BLH2017</strain>
        <tissue evidence="8">Root</tissue>
    </source>
</reference>
<organism evidence="8 9">
    <name type="scientific">Macleaya cordata</name>
    <name type="common">Five-seeded plume-poppy</name>
    <name type="synonym">Bocconia cordata</name>
    <dbReference type="NCBI Taxonomy" id="56857"/>
    <lineage>
        <taxon>Eukaryota</taxon>
        <taxon>Viridiplantae</taxon>
        <taxon>Streptophyta</taxon>
        <taxon>Embryophyta</taxon>
        <taxon>Tracheophyta</taxon>
        <taxon>Spermatophyta</taxon>
        <taxon>Magnoliopsida</taxon>
        <taxon>Ranunculales</taxon>
        <taxon>Papaveraceae</taxon>
        <taxon>Papaveroideae</taxon>
        <taxon>Macleaya</taxon>
    </lineage>
</organism>
<dbReference type="GO" id="GO:0001002">
    <property type="term" value="F:RNA polymerase III type 1 promoter sequence-specific DNA binding"/>
    <property type="evidence" value="ECO:0007669"/>
    <property type="project" value="TreeGrafter"/>
</dbReference>
<feature type="compositionally biased region" description="Basic and acidic residues" evidence="5">
    <location>
        <begin position="485"/>
        <end position="507"/>
    </location>
</feature>
<dbReference type="GO" id="GO:0006384">
    <property type="term" value="P:transcription initiation at RNA polymerase III promoter"/>
    <property type="evidence" value="ECO:0007669"/>
    <property type="project" value="InterPro"/>
</dbReference>
<keyword evidence="4" id="KW-0539">Nucleus</keyword>
<evidence type="ECO:0000259" key="7">
    <source>
        <dbReference type="Pfam" id="PF17682"/>
    </source>
</evidence>
<proteinExistence type="predicted"/>
<feature type="compositionally biased region" description="Acidic residues" evidence="5">
    <location>
        <begin position="515"/>
        <end position="549"/>
    </location>
</feature>
<feature type="compositionally biased region" description="Polar residues" evidence="5">
    <location>
        <begin position="120"/>
        <end position="137"/>
    </location>
</feature>
<feature type="region of interest" description="Disordered" evidence="5">
    <location>
        <begin position="90"/>
        <end position="137"/>
    </location>
</feature>
<dbReference type="AlphaFoldDB" id="A0A200R2W2"/>
<dbReference type="Pfam" id="PF17682">
    <property type="entry name" value="Tau95_N"/>
    <property type="match status" value="1"/>
</dbReference>
<gene>
    <name evidence="8" type="ORF">BVC80_9041g8</name>
</gene>
<dbReference type="GO" id="GO:0000127">
    <property type="term" value="C:transcription factor TFIIIC complex"/>
    <property type="evidence" value="ECO:0007669"/>
    <property type="project" value="InterPro"/>
</dbReference>
<comment type="caution">
    <text evidence="8">The sequence shown here is derived from an EMBL/GenBank/DDBJ whole genome shotgun (WGS) entry which is preliminary data.</text>
</comment>
<evidence type="ECO:0000256" key="5">
    <source>
        <dbReference type="SAM" id="MobiDB-lite"/>
    </source>
</evidence>
<feature type="domain" description="Transcription factor IIIC subunit 5 HTH" evidence="6">
    <location>
        <begin position="212"/>
        <end position="370"/>
    </location>
</feature>
<dbReference type="OrthoDB" id="5598268at2759"/>
<dbReference type="FunCoup" id="A0A200R2W2">
    <property type="interactions" value="2914"/>
</dbReference>
<dbReference type="Proteomes" id="UP000195402">
    <property type="component" value="Unassembled WGS sequence"/>
</dbReference>